<evidence type="ECO:0000259" key="1">
    <source>
        <dbReference type="PROSITE" id="PS50995"/>
    </source>
</evidence>
<dbReference type="InterPro" id="IPR039422">
    <property type="entry name" value="MarR/SlyA-like"/>
</dbReference>
<dbReference type="InterPro" id="IPR036390">
    <property type="entry name" value="WH_DNA-bd_sf"/>
</dbReference>
<dbReference type="PANTHER" id="PTHR33164:SF57">
    <property type="entry name" value="MARR-FAMILY TRANSCRIPTIONAL REGULATOR"/>
    <property type="match status" value="1"/>
</dbReference>
<evidence type="ECO:0000313" key="2">
    <source>
        <dbReference type="EMBL" id="SDX30984.1"/>
    </source>
</evidence>
<dbReference type="Gene3D" id="1.10.10.10">
    <property type="entry name" value="Winged helix-like DNA-binding domain superfamily/Winged helix DNA-binding domain"/>
    <property type="match status" value="1"/>
</dbReference>
<organism evidence="2 3">
    <name type="scientific">Amycolatopsis xylanica</name>
    <dbReference type="NCBI Taxonomy" id="589385"/>
    <lineage>
        <taxon>Bacteria</taxon>
        <taxon>Bacillati</taxon>
        <taxon>Actinomycetota</taxon>
        <taxon>Actinomycetes</taxon>
        <taxon>Pseudonocardiales</taxon>
        <taxon>Pseudonocardiaceae</taxon>
        <taxon>Amycolatopsis</taxon>
    </lineage>
</organism>
<dbReference type="InterPro" id="IPR000835">
    <property type="entry name" value="HTH_MarR-typ"/>
</dbReference>
<dbReference type="Pfam" id="PF12802">
    <property type="entry name" value="MarR_2"/>
    <property type="match status" value="1"/>
</dbReference>
<accession>A0A1H3APA1</accession>
<dbReference type="Proteomes" id="UP000199515">
    <property type="component" value="Unassembled WGS sequence"/>
</dbReference>
<dbReference type="PANTHER" id="PTHR33164">
    <property type="entry name" value="TRANSCRIPTIONAL REGULATOR, MARR FAMILY"/>
    <property type="match status" value="1"/>
</dbReference>
<dbReference type="SMART" id="SM00347">
    <property type="entry name" value="HTH_MARR"/>
    <property type="match status" value="1"/>
</dbReference>
<dbReference type="RefSeq" id="WP_091288805.1">
    <property type="nucleotide sequence ID" value="NZ_FNON01000002.1"/>
</dbReference>
<keyword evidence="3" id="KW-1185">Reference proteome</keyword>
<reference evidence="2 3" key="1">
    <citation type="submission" date="2016-10" db="EMBL/GenBank/DDBJ databases">
        <authorList>
            <person name="de Groot N.N."/>
        </authorList>
    </citation>
    <scope>NUCLEOTIDE SEQUENCE [LARGE SCALE GENOMIC DNA]</scope>
    <source>
        <strain evidence="2 3">CPCC 202699</strain>
    </source>
</reference>
<dbReference type="OrthoDB" id="7774677at2"/>
<dbReference type="PRINTS" id="PR00598">
    <property type="entry name" value="HTHMARR"/>
</dbReference>
<gene>
    <name evidence="2" type="ORF">SAMN05421504_102989</name>
</gene>
<dbReference type="GO" id="GO:0003677">
    <property type="term" value="F:DNA binding"/>
    <property type="evidence" value="ECO:0007669"/>
    <property type="project" value="UniProtKB-KW"/>
</dbReference>
<dbReference type="GO" id="GO:0003700">
    <property type="term" value="F:DNA-binding transcription factor activity"/>
    <property type="evidence" value="ECO:0007669"/>
    <property type="project" value="InterPro"/>
</dbReference>
<dbReference type="STRING" id="589385.SAMN05421504_102989"/>
<dbReference type="InterPro" id="IPR036388">
    <property type="entry name" value="WH-like_DNA-bd_sf"/>
</dbReference>
<name>A0A1H3APA1_9PSEU</name>
<evidence type="ECO:0000313" key="3">
    <source>
        <dbReference type="Proteomes" id="UP000199515"/>
    </source>
</evidence>
<dbReference type="SUPFAM" id="SSF46785">
    <property type="entry name" value="Winged helix' DNA-binding domain"/>
    <property type="match status" value="1"/>
</dbReference>
<dbReference type="PROSITE" id="PS50995">
    <property type="entry name" value="HTH_MARR_2"/>
    <property type="match status" value="1"/>
</dbReference>
<proteinExistence type="predicted"/>
<dbReference type="GO" id="GO:0006950">
    <property type="term" value="P:response to stress"/>
    <property type="evidence" value="ECO:0007669"/>
    <property type="project" value="TreeGrafter"/>
</dbReference>
<feature type="domain" description="HTH marR-type" evidence="1">
    <location>
        <begin position="5"/>
        <end position="145"/>
    </location>
</feature>
<keyword evidence="2" id="KW-0238">DNA-binding</keyword>
<sequence>MTDPVVAVERAMIAIRRAQTRRTLSKVARERTGSAVDPALLGVLDAVEECEERGDPGTVTALASALSIDQPRASRLVARAVEEGLLRREADQADGRRAVLVLTERGRGLVDETHSFRQAVFAETMAEWSTEDRETFGRLLTDFTRRYREISLRGR</sequence>
<protein>
    <submittedName>
        <fullName evidence="2">DNA-binding transcriptional regulator, MarR family</fullName>
    </submittedName>
</protein>
<dbReference type="AlphaFoldDB" id="A0A1H3APA1"/>
<dbReference type="EMBL" id="FNON01000002">
    <property type="protein sequence ID" value="SDX30984.1"/>
    <property type="molecule type" value="Genomic_DNA"/>
</dbReference>